<keyword evidence="3" id="KW-1185">Reference proteome</keyword>
<evidence type="ECO:0008006" key="4">
    <source>
        <dbReference type="Google" id="ProtNLM"/>
    </source>
</evidence>
<feature type="transmembrane region" description="Helical" evidence="1">
    <location>
        <begin position="277"/>
        <end position="298"/>
    </location>
</feature>
<dbReference type="EMBL" id="JAHRID010000008">
    <property type="protein sequence ID" value="MBV2130594.1"/>
    <property type="molecule type" value="Genomic_DNA"/>
</dbReference>
<feature type="transmembrane region" description="Helical" evidence="1">
    <location>
        <begin position="918"/>
        <end position="937"/>
    </location>
</feature>
<evidence type="ECO:0000256" key="1">
    <source>
        <dbReference type="SAM" id="Phobius"/>
    </source>
</evidence>
<reference evidence="2 3" key="1">
    <citation type="submission" date="2021-06" db="EMBL/GenBank/DDBJ databases">
        <title>Rheinheimera indica sp. nov., isolated from deep-sea sediment.</title>
        <authorList>
            <person name="Wang Z."/>
            <person name="Zhang X.-Y."/>
        </authorList>
    </citation>
    <scope>NUCLEOTIDE SEQUENCE [LARGE SCALE GENOMIC DNA]</scope>
    <source>
        <strain evidence="2 3">SM2107</strain>
    </source>
</reference>
<protein>
    <recommendedName>
        <fullName evidence="4">Cache domain-containing protein</fullName>
    </recommendedName>
</protein>
<proteinExistence type="predicted"/>
<accession>A0ABS6MQC9</accession>
<keyword evidence="1" id="KW-0812">Transmembrane</keyword>
<feature type="transmembrane region" description="Helical" evidence="1">
    <location>
        <begin position="20"/>
        <end position="40"/>
    </location>
</feature>
<organism evidence="2 3">
    <name type="scientific">Arsukibacterium indicum</name>
    <dbReference type="NCBI Taxonomy" id="2848612"/>
    <lineage>
        <taxon>Bacteria</taxon>
        <taxon>Pseudomonadati</taxon>
        <taxon>Pseudomonadota</taxon>
        <taxon>Gammaproteobacteria</taxon>
        <taxon>Chromatiales</taxon>
        <taxon>Chromatiaceae</taxon>
        <taxon>Arsukibacterium</taxon>
    </lineage>
</organism>
<feature type="transmembrane region" description="Helical" evidence="1">
    <location>
        <begin position="1284"/>
        <end position="1303"/>
    </location>
</feature>
<name>A0ABS6MQC9_9GAMM</name>
<feature type="transmembrane region" description="Helical" evidence="1">
    <location>
        <begin position="319"/>
        <end position="341"/>
    </location>
</feature>
<comment type="caution">
    <text evidence="2">The sequence shown here is derived from an EMBL/GenBank/DDBJ whole genome shotgun (WGS) entry which is preliminary data.</text>
</comment>
<dbReference type="Proteomes" id="UP000704611">
    <property type="component" value="Unassembled WGS sequence"/>
</dbReference>
<sequence length="1337" mass="150396">MHSDTQSEQRKPKTGPKRIAGLILLMAALLALVVFGYYRYSQARASVINQDYFRVLAEASNTFTENLIKLQSLYDYQESETAIRALFPSYKVSNRQPAVNDCPSALTENGKCPRYNNRYWLTQDKVQLRWYLQPEGEDAYYIEAEIQHADFLPEPERGFSQLLFVTEDSQVLASTGGETTISFVNLTSVTEALSKQQISDFFSEVTDNSEQPTPRLPSYSVHLDMKLSYGDYRLFIYPMRLAAGLVGVNSGADEQAVQQLYLVGLLPRQQLAEQGSGYWNIPLLFATLISLIFVWSVLRMYLQPKNQSVNRLYASFCYLIAYGFYAVLLALICSYLAVSVWQQSRQQQAEDYIGQLRAGLTADIGAVFTELQRYSSFYQRHWQGDAPYAELLQPVRELQKVNYPQLLSGCKSTELAYDFYPRTMQVAADPPCSLRTYYRRDETVTPGRMLSVTLLDAAGRSSLPSVYFLENNAAPKIYDLSHRDYFKRVRQGSGWQLDIAGEQFNNVYIQRLLNINNGTRGTTIAMPLLPKPDIAGFADAGFVLVADVVLPSVSLAPPPVNGLQFMVVERRTGKVLYHNDNSRTFVENIYYIGSENSLLSQIIKSGEPTGEDLRAGLSGYYHGQPGNFILTGTPVDDWALVLFYPQDHVDAIMSNQFLIFSVSMIVFFMLLITGLQLVRRFINSKLVKNRLAIPLGFDSRRLMLLVSLIWGLVYGFFALRTALQLTIPSSQLNLLLPWLTVVLLLLIIGCCALFLRQRKPQTPVIKPAAKLIIAGSVVLISLLPFSYLSYISKVPQQALQAHYAKMQCIEFNRERAELHEFALNRFPNSMTEQRLQSWQLLPVNWSYADFQQRCAGVNNSGLPDDYPKLSTIIGNTYLWQWVKTFLVRVEPLDAAGDTVQQLSDHANTPLTAGQLLGVGLRFLIPMLLLLLLWQLYVRRVLWQRLGYNSDFLRHIQQLCHQTQLTPGKRLVAGLHLQLTACPPAGVNLMLLLKQMQLADSDSNNCSQLVPGFAQLYRQSAILQQLNNDSPLQNVSIILQQTGTKGPLRVTLSQIDTCLDGPRRRQHLLALITEFKTLTILGQLTEFNLIMGFNSLQRLTIKDDLAAADGSMLEQAEYLAWSECLLNFNVQLPATLAQPLDPDMLQQELAAYPLLGPLAVTAEQLSPQPAEAPQSIWRGSDGLSTRQWATLHYILHHADALYRYKWESCSNEEKLALFNLANGHQLNPLNHLMIEHLAMNGLLRVSRGRLELVNRSFRQFVQNAEPSETLRQLVKVGEAGVWKNYRLSFAVVVVVIVGGIALTSGQSLHIVAASIAGILGSMISVFSSGSTLRSYFKS</sequence>
<feature type="transmembrane region" description="Helical" evidence="1">
    <location>
        <begin position="767"/>
        <end position="787"/>
    </location>
</feature>
<feature type="transmembrane region" description="Helical" evidence="1">
    <location>
        <begin position="702"/>
        <end position="723"/>
    </location>
</feature>
<evidence type="ECO:0000313" key="3">
    <source>
        <dbReference type="Proteomes" id="UP000704611"/>
    </source>
</evidence>
<keyword evidence="1" id="KW-1133">Transmembrane helix</keyword>
<dbReference type="RefSeq" id="WP_217670917.1">
    <property type="nucleotide sequence ID" value="NZ_JAHRID010000008.1"/>
</dbReference>
<feature type="transmembrane region" description="Helical" evidence="1">
    <location>
        <begin position="735"/>
        <end position="755"/>
    </location>
</feature>
<feature type="transmembrane region" description="Helical" evidence="1">
    <location>
        <begin position="1309"/>
        <end position="1331"/>
    </location>
</feature>
<feature type="transmembrane region" description="Helical" evidence="1">
    <location>
        <begin position="657"/>
        <end position="682"/>
    </location>
</feature>
<gene>
    <name evidence="2" type="ORF">KQY15_15980</name>
</gene>
<evidence type="ECO:0000313" key="2">
    <source>
        <dbReference type="EMBL" id="MBV2130594.1"/>
    </source>
</evidence>
<keyword evidence="1" id="KW-0472">Membrane</keyword>